<dbReference type="RefSeq" id="WP_260723742.1">
    <property type="nucleotide sequence ID" value="NZ_BAAABS010000011.1"/>
</dbReference>
<dbReference type="PANTHER" id="PTHR43540">
    <property type="entry name" value="PEROXYUREIDOACRYLATE/UREIDOACRYLATE AMIDOHYDROLASE-RELATED"/>
    <property type="match status" value="1"/>
</dbReference>
<dbReference type="EMBL" id="CP073721">
    <property type="protein sequence ID" value="UWZ34425.1"/>
    <property type="molecule type" value="Genomic_DNA"/>
</dbReference>
<evidence type="ECO:0000313" key="4">
    <source>
        <dbReference type="Proteomes" id="UP001058271"/>
    </source>
</evidence>
<reference evidence="3" key="1">
    <citation type="submission" date="2021-04" db="EMBL/GenBank/DDBJ databases">
        <title>Biosynthetic gene clusters of Dactylosporangioum roseum.</title>
        <authorList>
            <person name="Hartkoorn R.C."/>
            <person name="Beaudoing E."/>
            <person name="Hot D."/>
            <person name="Moureu S."/>
        </authorList>
    </citation>
    <scope>NUCLEOTIDE SEQUENCE</scope>
    <source>
        <strain evidence="3">NRRL B-16295</strain>
    </source>
</reference>
<dbReference type="Proteomes" id="UP001058271">
    <property type="component" value="Chromosome"/>
</dbReference>
<protein>
    <submittedName>
        <fullName evidence="3">Cysteine hydrolase</fullName>
    </submittedName>
</protein>
<dbReference type="Gene3D" id="3.40.50.850">
    <property type="entry name" value="Isochorismatase-like"/>
    <property type="match status" value="1"/>
</dbReference>
<organism evidence="3 4">
    <name type="scientific">Dactylosporangium roseum</name>
    <dbReference type="NCBI Taxonomy" id="47989"/>
    <lineage>
        <taxon>Bacteria</taxon>
        <taxon>Bacillati</taxon>
        <taxon>Actinomycetota</taxon>
        <taxon>Actinomycetes</taxon>
        <taxon>Micromonosporales</taxon>
        <taxon>Micromonosporaceae</taxon>
        <taxon>Dactylosporangium</taxon>
    </lineage>
</organism>
<dbReference type="SUPFAM" id="SSF52499">
    <property type="entry name" value="Isochorismatase-like hydrolases"/>
    <property type="match status" value="1"/>
</dbReference>
<dbReference type="InterPro" id="IPR036380">
    <property type="entry name" value="Isochorismatase-like_sf"/>
</dbReference>
<dbReference type="PANTHER" id="PTHR43540:SF6">
    <property type="entry name" value="ISOCHORISMATASE-LIKE DOMAIN-CONTAINING PROTEIN"/>
    <property type="match status" value="1"/>
</dbReference>
<accession>A0ABY5Z036</accession>
<keyword evidence="4" id="KW-1185">Reference proteome</keyword>
<evidence type="ECO:0000256" key="1">
    <source>
        <dbReference type="ARBA" id="ARBA00022801"/>
    </source>
</evidence>
<dbReference type="InterPro" id="IPR050272">
    <property type="entry name" value="Isochorismatase-like_hydrls"/>
</dbReference>
<proteinExistence type="predicted"/>
<gene>
    <name evidence="3" type="ORF">Drose_24740</name>
</gene>
<evidence type="ECO:0000259" key="2">
    <source>
        <dbReference type="Pfam" id="PF00857"/>
    </source>
</evidence>
<name>A0ABY5Z036_9ACTN</name>
<feature type="domain" description="Isochorismatase-like" evidence="2">
    <location>
        <begin position="22"/>
        <end position="206"/>
    </location>
</feature>
<dbReference type="CDD" id="cd00431">
    <property type="entry name" value="cysteine_hydrolases"/>
    <property type="match status" value="1"/>
</dbReference>
<keyword evidence="1 3" id="KW-0378">Hydrolase</keyword>
<sequence length="221" mass="23674">MRELHGRTVRDTPDEIFSPRRTAVLAIDMQNDFCDPDGAFPSAMAADVSMARRIVPGLADFLSAARAAGVLVAHTQHIASAGFRSDSAVRIRRELGLADGGRGWPAGFQYTVAGTWGAEFIPELTPNARDLVVPKYRTSAFVGTSLDLLLRANEIETVIVTGCVTNGCVLATTVHAGALDYSVHVIPDYVAAWDRGLHEAALSLMPTAERRAVDAAWNVDG</sequence>
<dbReference type="GO" id="GO:0016787">
    <property type="term" value="F:hydrolase activity"/>
    <property type="evidence" value="ECO:0007669"/>
    <property type="project" value="UniProtKB-KW"/>
</dbReference>
<dbReference type="InterPro" id="IPR000868">
    <property type="entry name" value="Isochorismatase-like_dom"/>
</dbReference>
<evidence type="ECO:0000313" key="3">
    <source>
        <dbReference type="EMBL" id="UWZ34425.1"/>
    </source>
</evidence>
<dbReference type="Pfam" id="PF00857">
    <property type="entry name" value="Isochorismatase"/>
    <property type="match status" value="1"/>
</dbReference>